<gene>
    <name evidence="2" type="ORF">HA237_05345</name>
    <name evidence="3" type="ORF">J4224_02400</name>
</gene>
<sequence length="154" mass="17735">MNITEVEKEDLEIVKRLIELEFSYFNSSVENLRERLENPNIFLFKLVERNGIIGFVDLELLDSIGRVNAISVVKHRRGKRLGEHLLDFGINFLKEKNVSEIKLIVKAENRVAKSLYGKFGFHSTGILSQKIENSTVEEMSLPLKSIFSRPRDLS</sequence>
<dbReference type="Proteomes" id="UP000683213">
    <property type="component" value="Unassembled WGS sequence"/>
</dbReference>
<reference evidence="3" key="3">
    <citation type="submission" date="2021-05" db="EMBL/GenBank/DDBJ databases">
        <title>Protein family content uncovers lineage relationships and bacterial pathway maintenance mechanisms in DPANN archaea.</title>
        <authorList>
            <person name="Castelle C.J."/>
            <person name="Meheust R."/>
            <person name="Jaffe A.L."/>
            <person name="Seitz K."/>
            <person name="Gong X."/>
            <person name="Baker B.J."/>
            <person name="Banfield J.F."/>
        </authorList>
    </citation>
    <scope>NUCLEOTIDE SEQUENCE</scope>
    <source>
        <strain evidence="3">RIFCSPHIGHO2_01_FULL_GW2011_AR10_43_9</strain>
    </source>
</reference>
<dbReference type="EMBL" id="JAGVWF010000032">
    <property type="protein sequence ID" value="MBS3059253.1"/>
    <property type="molecule type" value="Genomic_DNA"/>
</dbReference>
<dbReference type="EMBL" id="DUFG01000026">
    <property type="protein sequence ID" value="HIH08762.1"/>
    <property type="molecule type" value="Genomic_DNA"/>
</dbReference>
<reference evidence="3" key="2">
    <citation type="submission" date="2021-03" db="EMBL/GenBank/DDBJ databases">
        <authorList>
            <person name="Jaffe A."/>
        </authorList>
    </citation>
    <scope>NUCLEOTIDE SEQUENCE</scope>
    <source>
        <strain evidence="3">RIFCSPHIGHO2_01_FULL_GW2011_AR10_43_9</strain>
    </source>
</reference>
<dbReference type="Pfam" id="PF13673">
    <property type="entry name" value="Acetyltransf_10"/>
    <property type="match status" value="1"/>
</dbReference>
<dbReference type="AlphaFoldDB" id="A0A7J4ITI0"/>
<keyword evidence="2" id="KW-0808">Transferase</keyword>
<dbReference type="CDD" id="cd04301">
    <property type="entry name" value="NAT_SF"/>
    <property type="match status" value="1"/>
</dbReference>
<protein>
    <submittedName>
        <fullName evidence="2">GNAT family N-acetyltransferase</fullName>
    </submittedName>
</protein>
<accession>A0A7J4ITI0</accession>
<reference evidence="2" key="1">
    <citation type="journal article" date="2020" name="bioRxiv">
        <title>A rank-normalized archaeal taxonomy based on genome phylogeny resolves widespread incomplete and uneven classifications.</title>
        <authorList>
            <person name="Rinke C."/>
            <person name="Chuvochina M."/>
            <person name="Mussig A.J."/>
            <person name="Chaumeil P.-A."/>
            <person name="Waite D.W."/>
            <person name="Whitman W.B."/>
            <person name="Parks D.H."/>
            <person name="Hugenholtz P."/>
        </authorList>
    </citation>
    <scope>NUCLEOTIDE SEQUENCE</scope>
    <source>
        <strain evidence="2">UBA10011</strain>
    </source>
</reference>
<dbReference type="Proteomes" id="UP000577419">
    <property type="component" value="Unassembled WGS sequence"/>
</dbReference>
<evidence type="ECO:0000313" key="3">
    <source>
        <dbReference type="EMBL" id="MBS3059253.1"/>
    </source>
</evidence>
<dbReference type="GO" id="GO:0016747">
    <property type="term" value="F:acyltransferase activity, transferring groups other than amino-acyl groups"/>
    <property type="evidence" value="ECO:0007669"/>
    <property type="project" value="InterPro"/>
</dbReference>
<evidence type="ECO:0000313" key="4">
    <source>
        <dbReference type="Proteomes" id="UP000577419"/>
    </source>
</evidence>
<dbReference type="Gene3D" id="3.40.630.30">
    <property type="match status" value="1"/>
</dbReference>
<dbReference type="SUPFAM" id="SSF55729">
    <property type="entry name" value="Acyl-CoA N-acyltransferases (Nat)"/>
    <property type="match status" value="1"/>
</dbReference>
<dbReference type="InterPro" id="IPR016181">
    <property type="entry name" value="Acyl_CoA_acyltransferase"/>
</dbReference>
<dbReference type="InterPro" id="IPR000182">
    <property type="entry name" value="GNAT_dom"/>
</dbReference>
<organism evidence="2 4">
    <name type="scientific">Candidatus Iainarchaeum sp</name>
    <dbReference type="NCBI Taxonomy" id="3101447"/>
    <lineage>
        <taxon>Archaea</taxon>
        <taxon>Candidatus Iainarchaeota</taxon>
        <taxon>Candidatus Iainarchaeia</taxon>
        <taxon>Candidatus Iainarchaeales</taxon>
        <taxon>Candidatus Iainarchaeaceae</taxon>
        <taxon>Candidatus Iainarchaeum</taxon>
    </lineage>
</organism>
<dbReference type="PROSITE" id="PS51186">
    <property type="entry name" value="GNAT"/>
    <property type="match status" value="1"/>
</dbReference>
<evidence type="ECO:0000259" key="1">
    <source>
        <dbReference type="PROSITE" id="PS51186"/>
    </source>
</evidence>
<feature type="domain" description="N-acetyltransferase" evidence="1">
    <location>
        <begin position="1"/>
        <end position="144"/>
    </location>
</feature>
<comment type="caution">
    <text evidence="2">The sequence shown here is derived from an EMBL/GenBank/DDBJ whole genome shotgun (WGS) entry which is preliminary data.</text>
</comment>
<evidence type="ECO:0000313" key="2">
    <source>
        <dbReference type="EMBL" id="HIH08762.1"/>
    </source>
</evidence>
<name>A0A7J4ITI0_9ARCH</name>
<proteinExistence type="predicted"/>